<comment type="pathway">
    <text evidence="1">Metabolic intermediate biosynthesis; chorismate biosynthesis; chorismate from D-erythrose 4-phosphate and phosphoenolpyruvate: step 4/7.</text>
</comment>
<dbReference type="Pfam" id="PF08501">
    <property type="entry name" value="Shikimate_dh_N"/>
    <property type="match status" value="1"/>
</dbReference>
<feature type="domain" description="Shikimate dehydrogenase substrate binding N-terminal" evidence="4">
    <location>
        <begin position="246"/>
        <end position="331"/>
    </location>
</feature>
<evidence type="ECO:0000256" key="1">
    <source>
        <dbReference type="ARBA" id="ARBA00004871"/>
    </source>
</evidence>
<accession>A0ABZ2MBH9</accession>
<dbReference type="GO" id="GO:0003855">
    <property type="term" value="F:3-dehydroquinate dehydratase activity"/>
    <property type="evidence" value="ECO:0007669"/>
    <property type="project" value="UniProtKB-EC"/>
</dbReference>
<protein>
    <submittedName>
        <fullName evidence="5">Type I 3-dehydroquinate dehydratase</fullName>
        <ecNumber evidence="5">4.2.1.10</ecNumber>
    </submittedName>
</protein>
<dbReference type="SUPFAM" id="SSF53223">
    <property type="entry name" value="Aminoacid dehydrogenase-like, N-terminal domain"/>
    <property type="match status" value="1"/>
</dbReference>
<reference evidence="5 6" key="1">
    <citation type="submission" date="2021-12" db="EMBL/GenBank/DDBJ databases">
        <title>Discovery of the Pendulisporaceae a myxobacterial family with distinct sporulation behavior and unique specialized metabolism.</title>
        <authorList>
            <person name="Garcia R."/>
            <person name="Popoff A."/>
            <person name="Bader C.D."/>
            <person name="Loehr J."/>
            <person name="Walesch S."/>
            <person name="Walt C."/>
            <person name="Boldt J."/>
            <person name="Bunk B."/>
            <person name="Haeckl F.J.F.P.J."/>
            <person name="Gunesch A.P."/>
            <person name="Birkelbach J."/>
            <person name="Nuebel U."/>
            <person name="Pietschmann T."/>
            <person name="Bach T."/>
            <person name="Mueller R."/>
        </authorList>
    </citation>
    <scope>NUCLEOTIDE SEQUENCE [LARGE SCALE GENOMIC DNA]</scope>
    <source>
        <strain evidence="5 6">MSr11954</strain>
    </source>
</reference>
<dbReference type="Gene3D" id="3.20.20.70">
    <property type="entry name" value="Aldolase class I"/>
    <property type="match status" value="1"/>
</dbReference>
<dbReference type="PANTHER" id="PTHR21089:SF1">
    <property type="entry name" value="BIFUNCTIONAL 3-DEHYDROQUINATE DEHYDRATASE_SHIKIMATE DEHYDROGENASE, CHLOROPLASTIC"/>
    <property type="match status" value="1"/>
</dbReference>
<dbReference type="InterPro" id="IPR013785">
    <property type="entry name" value="Aldolase_TIM"/>
</dbReference>
<evidence type="ECO:0000256" key="3">
    <source>
        <dbReference type="ARBA" id="ARBA00023141"/>
    </source>
</evidence>
<dbReference type="SUPFAM" id="SSF51569">
    <property type="entry name" value="Aldolase"/>
    <property type="match status" value="1"/>
</dbReference>
<evidence type="ECO:0000313" key="6">
    <source>
        <dbReference type="Proteomes" id="UP001370348"/>
    </source>
</evidence>
<dbReference type="EMBL" id="CP089984">
    <property type="protein sequence ID" value="WXB19876.1"/>
    <property type="molecule type" value="Genomic_DNA"/>
</dbReference>
<keyword evidence="3" id="KW-0028">Amino-acid biosynthesis</keyword>
<keyword evidence="3" id="KW-0057">Aromatic amino acid biosynthesis</keyword>
<proteinExistence type="predicted"/>
<organism evidence="5 6">
    <name type="scientific">Pendulispora albinea</name>
    <dbReference type="NCBI Taxonomy" id="2741071"/>
    <lineage>
        <taxon>Bacteria</taxon>
        <taxon>Pseudomonadati</taxon>
        <taxon>Myxococcota</taxon>
        <taxon>Myxococcia</taxon>
        <taxon>Myxococcales</taxon>
        <taxon>Sorangiineae</taxon>
        <taxon>Pendulisporaceae</taxon>
        <taxon>Pendulispora</taxon>
    </lineage>
</organism>
<dbReference type="EC" id="4.2.1.10" evidence="5"/>
<dbReference type="InterPro" id="IPR022893">
    <property type="entry name" value="Shikimate_DH_fam"/>
</dbReference>
<dbReference type="InterPro" id="IPR046346">
    <property type="entry name" value="Aminoacid_DH-like_N_sf"/>
</dbReference>
<dbReference type="Gene3D" id="3.40.50.10860">
    <property type="entry name" value="Leucine Dehydrogenase, chain A, domain 1"/>
    <property type="match status" value="1"/>
</dbReference>
<dbReference type="Proteomes" id="UP001370348">
    <property type="component" value="Chromosome"/>
</dbReference>
<name>A0ABZ2MBH9_9BACT</name>
<gene>
    <name evidence="5" type="ORF">LZC94_21955</name>
</gene>
<keyword evidence="6" id="KW-1185">Reference proteome</keyword>
<dbReference type="Pfam" id="PF01487">
    <property type="entry name" value="DHquinase_I"/>
    <property type="match status" value="1"/>
</dbReference>
<dbReference type="Gene3D" id="3.40.50.720">
    <property type="entry name" value="NAD(P)-binding Rossmann-like Domain"/>
    <property type="match status" value="1"/>
</dbReference>
<evidence type="ECO:0000313" key="5">
    <source>
        <dbReference type="EMBL" id="WXB19876.1"/>
    </source>
</evidence>
<keyword evidence="2" id="KW-0560">Oxidoreductase</keyword>
<evidence type="ECO:0000259" key="4">
    <source>
        <dbReference type="Pfam" id="PF08501"/>
    </source>
</evidence>
<sequence length="509" mass="54961">MSNLSSPEHAISDPARPVFANHVEVGQCSVVTTLTSKPSRDGHELRIAGDIEVRADLVHDVDPALLRTRARATGELSYNLRSVRAGGAFEGDARERARRLLGALEHYDVIDLEADRDLTPDILARIPPHRRRISWHGTGCDMRTLTAQFERMARTPARLYLLAPDIRSAEDALVPLQLLKRLRRSDVTAFGTARAGIWSRLLAPRLGAPIVYGRLHGNDEFVPTVDQLTSDYRLPALLPLKHLFAIVGRSAGASMSPKLHNTGYRAIGFPALYVPMPVDDFGPFWSKVVDGLGELGFSLDGLTVVSPHKEAALGAGARASKVATHSGAANLLVRTRHGWRAHSTNAAGVLGALRSAGVRLAGQKAAVIGCGGAGRAAAWTLLKSGVRPDVINRGAERGHYAAQLLGLTYVPLRNFAPENYSLIVHATTLRDEAPFAVEQLSEGTVLLDMGYGAKETALVAAARARTDRRLVIIDGWAMLSADAAEQFQKMTGRRMPVRDARIVLSSNGN</sequence>
<dbReference type="InterPro" id="IPR036291">
    <property type="entry name" value="NAD(P)-bd_dom_sf"/>
</dbReference>
<dbReference type="RefSeq" id="WP_394829474.1">
    <property type="nucleotide sequence ID" value="NZ_CP089984.1"/>
</dbReference>
<keyword evidence="5" id="KW-0456">Lyase</keyword>
<dbReference type="PANTHER" id="PTHR21089">
    <property type="entry name" value="SHIKIMATE DEHYDROGENASE"/>
    <property type="match status" value="1"/>
</dbReference>
<dbReference type="InterPro" id="IPR001381">
    <property type="entry name" value="DHquinase_I"/>
</dbReference>
<dbReference type="SUPFAM" id="SSF51735">
    <property type="entry name" value="NAD(P)-binding Rossmann-fold domains"/>
    <property type="match status" value="1"/>
</dbReference>
<dbReference type="InterPro" id="IPR013708">
    <property type="entry name" value="Shikimate_DH-bd_N"/>
</dbReference>
<evidence type="ECO:0000256" key="2">
    <source>
        <dbReference type="ARBA" id="ARBA00023002"/>
    </source>
</evidence>